<evidence type="ECO:0000256" key="2">
    <source>
        <dbReference type="ARBA" id="ARBA00022980"/>
    </source>
</evidence>
<dbReference type="GO" id="GO:0003735">
    <property type="term" value="F:structural constituent of ribosome"/>
    <property type="evidence" value="ECO:0007669"/>
    <property type="project" value="InterPro"/>
</dbReference>
<comment type="similarity">
    <text evidence="1 4">Belongs to the universal ribosomal protein uS13 family.</text>
</comment>
<dbReference type="Gene3D" id="4.10.910.10">
    <property type="entry name" value="30s ribosomal protein s13, domain 2"/>
    <property type="match status" value="1"/>
</dbReference>
<sequence length="160" mass="18089">MARPIQDTNIKRFDAETMQHIIRLYNTNIDGTKKVIFSMSRIRGLGMRFARAVVIKAGINPDKFAGELTLDEIDIIQKIIADPLAYGIPEYFLNKQKDETTGESKQLVGIKLDGALRMLMEKAKKFKEIKGCRLAMGLRCNGQRTRANGRKLKAFSGKKK</sequence>
<dbReference type="OrthoDB" id="1702480at2759"/>
<reference evidence="5 6" key="1">
    <citation type="journal article" date="2017" name="Environ. Microbiol.">
        <title>Decay of the glycolytic pathway and adaptation to intranuclear parasitism within Enterocytozoonidae microsporidia.</title>
        <authorList>
            <person name="Wiredu Boakye D."/>
            <person name="Jaroenlak P."/>
            <person name="Prachumwat A."/>
            <person name="Williams T.A."/>
            <person name="Bateman K.S."/>
            <person name="Itsathitphaisarn O."/>
            <person name="Sritunyalucksana K."/>
            <person name="Paszkiewicz K.H."/>
            <person name="Moore K.A."/>
            <person name="Stentiford G.D."/>
            <person name="Williams B.A."/>
        </authorList>
    </citation>
    <scope>NUCLEOTIDE SEQUENCE [LARGE SCALE GENOMIC DNA]</scope>
    <source>
        <strain evidence="5 6">GB1</strain>
    </source>
</reference>
<dbReference type="GO" id="GO:0015935">
    <property type="term" value="C:small ribosomal subunit"/>
    <property type="evidence" value="ECO:0007669"/>
    <property type="project" value="TreeGrafter"/>
</dbReference>
<dbReference type="GO" id="GO:0005829">
    <property type="term" value="C:cytosol"/>
    <property type="evidence" value="ECO:0007669"/>
    <property type="project" value="TreeGrafter"/>
</dbReference>
<keyword evidence="6" id="KW-1185">Reference proteome</keyword>
<name>A0A1Y1S6V5_9MICR</name>
<keyword evidence="2 4" id="KW-0689">Ribosomal protein</keyword>
<dbReference type="GO" id="GO:0003723">
    <property type="term" value="F:RNA binding"/>
    <property type="evidence" value="ECO:0007669"/>
    <property type="project" value="InterPro"/>
</dbReference>
<evidence type="ECO:0000256" key="1">
    <source>
        <dbReference type="ARBA" id="ARBA00008080"/>
    </source>
</evidence>
<dbReference type="Gene3D" id="1.10.8.50">
    <property type="match status" value="1"/>
</dbReference>
<dbReference type="InterPro" id="IPR010979">
    <property type="entry name" value="Ribosomal_uS13-like_H2TH"/>
</dbReference>
<protein>
    <submittedName>
        <fullName evidence="5">RS18</fullName>
    </submittedName>
</protein>
<accession>A0A1Y1S6V5</accession>
<evidence type="ECO:0000256" key="3">
    <source>
        <dbReference type="ARBA" id="ARBA00023274"/>
    </source>
</evidence>
<dbReference type="PANTHER" id="PTHR10871:SF3">
    <property type="entry name" value="SMALL RIBOSOMAL SUBUNIT PROTEIN US13"/>
    <property type="match status" value="1"/>
</dbReference>
<dbReference type="VEuPathDB" id="MicrosporidiaDB:ECANGB1_1067"/>
<dbReference type="InterPro" id="IPR027437">
    <property type="entry name" value="Rbsml_uS13_C"/>
</dbReference>
<dbReference type="PROSITE" id="PS50159">
    <property type="entry name" value="RIBOSOMAL_S13_2"/>
    <property type="match status" value="1"/>
</dbReference>
<evidence type="ECO:0000256" key="4">
    <source>
        <dbReference type="RuleBase" id="RU003830"/>
    </source>
</evidence>
<keyword evidence="3 4" id="KW-0687">Ribonucleoprotein</keyword>
<dbReference type="Pfam" id="PF00416">
    <property type="entry name" value="Ribosomal_S13"/>
    <property type="match status" value="1"/>
</dbReference>
<comment type="caution">
    <text evidence="5">The sequence shown here is derived from an EMBL/GenBank/DDBJ whole genome shotgun (WGS) entry which is preliminary data.</text>
</comment>
<organism evidence="5 6">
    <name type="scientific">Enterospora canceri</name>
    <dbReference type="NCBI Taxonomy" id="1081671"/>
    <lineage>
        <taxon>Eukaryota</taxon>
        <taxon>Fungi</taxon>
        <taxon>Fungi incertae sedis</taxon>
        <taxon>Microsporidia</taxon>
        <taxon>Enterocytozoonidae</taxon>
        <taxon>Enterospora</taxon>
    </lineage>
</organism>
<dbReference type="EMBL" id="LWDP01000030">
    <property type="protein sequence ID" value="ORD94184.1"/>
    <property type="molecule type" value="Genomic_DNA"/>
</dbReference>
<evidence type="ECO:0000313" key="5">
    <source>
        <dbReference type="EMBL" id="ORD94184.1"/>
    </source>
</evidence>
<dbReference type="AlphaFoldDB" id="A0A1Y1S6V5"/>
<evidence type="ECO:0000313" key="6">
    <source>
        <dbReference type="Proteomes" id="UP000192639"/>
    </source>
</evidence>
<dbReference type="SUPFAM" id="SSF46946">
    <property type="entry name" value="S13-like H2TH domain"/>
    <property type="match status" value="1"/>
</dbReference>
<dbReference type="GO" id="GO:0006412">
    <property type="term" value="P:translation"/>
    <property type="evidence" value="ECO:0007669"/>
    <property type="project" value="InterPro"/>
</dbReference>
<dbReference type="Proteomes" id="UP000192639">
    <property type="component" value="Unassembled WGS sequence"/>
</dbReference>
<dbReference type="PIRSF" id="PIRSF002134">
    <property type="entry name" value="Ribosomal_S13"/>
    <property type="match status" value="1"/>
</dbReference>
<proteinExistence type="inferred from homology"/>
<dbReference type="PANTHER" id="PTHR10871">
    <property type="entry name" value="30S RIBOSOMAL PROTEIN S13/40S RIBOSOMAL PROTEIN S18"/>
    <property type="match status" value="1"/>
</dbReference>
<dbReference type="InterPro" id="IPR001892">
    <property type="entry name" value="Ribosomal_uS13"/>
</dbReference>
<gene>
    <name evidence="5" type="primary">RS18</name>
    <name evidence="5" type="ORF">ECANGB1_1067</name>
</gene>